<dbReference type="SUPFAM" id="SSF53807">
    <property type="entry name" value="Helical backbone' metal receptor"/>
    <property type="match status" value="1"/>
</dbReference>
<evidence type="ECO:0000259" key="1">
    <source>
        <dbReference type="PROSITE" id="PS50983"/>
    </source>
</evidence>
<dbReference type="HOGENOM" id="CLU_038034_2_8_12"/>
<gene>
    <name evidence="2" type="ORF">L21SP2_0504</name>
</gene>
<dbReference type="eggNOG" id="COG0614">
    <property type="taxonomic scope" value="Bacteria"/>
</dbReference>
<dbReference type="KEGG" id="slr:L21SP2_0504"/>
<name>V5WFH9_9SPIO</name>
<dbReference type="PROSITE" id="PS50983">
    <property type="entry name" value="FE_B12_PBP"/>
    <property type="match status" value="1"/>
</dbReference>
<dbReference type="EMBL" id="CP006939">
    <property type="protein sequence ID" value="AHC13936.1"/>
    <property type="molecule type" value="Genomic_DNA"/>
</dbReference>
<dbReference type="InterPro" id="IPR051030">
    <property type="entry name" value="Vitamin_B12-ABC_binding"/>
</dbReference>
<feature type="domain" description="Fe/B12 periplasmic-binding" evidence="1">
    <location>
        <begin position="20"/>
        <end position="275"/>
    </location>
</feature>
<dbReference type="AlphaFoldDB" id="V5WFH9"/>
<dbReference type="Gene3D" id="3.40.50.1980">
    <property type="entry name" value="Nitrogenase molybdenum iron protein domain"/>
    <property type="match status" value="2"/>
</dbReference>
<dbReference type="PANTHER" id="PTHR42860:SF1">
    <property type="entry name" value="VITAMIN B12-BINDING PROTEIN"/>
    <property type="match status" value="1"/>
</dbReference>
<sequence>MKISCHVLDNEFELDEKPRRVVSLNPGFSEAIVEMGAGDRLAGISSYCSRFISPGEAVVAGDYLKADHRVLKELDPDLILITTGVQLRLGRELVRAGYPVYALPLPSSFHGILENIINISALCGVTGLGRELARRLEDSARTISAATPWERDNAPGVYPELWFGLHPRSIGGRSYIHDIIRIAGGHPLGVELADSYTMLDFARVEQSRPGIFLGFHEPEYPMDFPLEAEKRGWSWLEPGQIIVSTTEKGKNIIHDGPSLVQTASWLQEQMVKSLN</sequence>
<reference evidence="2 3" key="1">
    <citation type="journal article" date="2015" name="Stand. Genomic Sci.">
        <title>Complete genome sequence and description of Salinispira pacifica gen. nov., sp. nov., a novel spirochaete isolated form a hypersaline microbial mat.</title>
        <authorList>
            <person name="Ben Hania W."/>
            <person name="Joseph M."/>
            <person name="Schumann P."/>
            <person name="Bunk B."/>
            <person name="Fiebig A."/>
            <person name="Sproer C."/>
            <person name="Klenk H.P."/>
            <person name="Fardeau M.L."/>
            <person name="Spring S."/>
        </authorList>
    </citation>
    <scope>NUCLEOTIDE SEQUENCE [LARGE SCALE GENOMIC DNA]</scope>
    <source>
        <strain evidence="2 3">L21-RPul-D2</strain>
    </source>
</reference>
<dbReference type="InterPro" id="IPR002491">
    <property type="entry name" value="ABC_transptr_periplasmic_BD"/>
</dbReference>
<evidence type="ECO:0000313" key="3">
    <source>
        <dbReference type="Proteomes" id="UP000018680"/>
    </source>
</evidence>
<protein>
    <submittedName>
        <fullName evidence="2">Iron(III) dicitrate-binding protein</fullName>
    </submittedName>
</protein>
<dbReference type="RefSeq" id="WP_024266868.1">
    <property type="nucleotide sequence ID" value="NC_023035.1"/>
</dbReference>
<dbReference type="Pfam" id="PF01497">
    <property type="entry name" value="Peripla_BP_2"/>
    <property type="match status" value="1"/>
</dbReference>
<evidence type="ECO:0000313" key="2">
    <source>
        <dbReference type="EMBL" id="AHC13936.1"/>
    </source>
</evidence>
<accession>V5WFH9</accession>
<dbReference type="STRING" id="1307761.L21SP2_0504"/>
<proteinExistence type="predicted"/>
<keyword evidence="3" id="KW-1185">Reference proteome</keyword>
<dbReference type="OrthoDB" id="368509at2"/>
<dbReference type="Proteomes" id="UP000018680">
    <property type="component" value="Chromosome"/>
</dbReference>
<dbReference type="PANTHER" id="PTHR42860">
    <property type="entry name" value="VITAMIN B12-BINDING PROTEIN"/>
    <property type="match status" value="1"/>
</dbReference>
<organism evidence="2 3">
    <name type="scientific">Salinispira pacifica</name>
    <dbReference type="NCBI Taxonomy" id="1307761"/>
    <lineage>
        <taxon>Bacteria</taxon>
        <taxon>Pseudomonadati</taxon>
        <taxon>Spirochaetota</taxon>
        <taxon>Spirochaetia</taxon>
        <taxon>Spirochaetales</taxon>
        <taxon>Spirochaetaceae</taxon>
        <taxon>Salinispira</taxon>
    </lineage>
</organism>